<keyword evidence="3" id="KW-1185">Reference proteome</keyword>
<evidence type="ECO:0000313" key="2">
    <source>
        <dbReference type="EMBL" id="MDT0593569.1"/>
    </source>
</evidence>
<dbReference type="RefSeq" id="WP_311367077.1">
    <property type="nucleotide sequence ID" value="NZ_JAVRHX010000001.1"/>
</dbReference>
<organism evidence="2 3">
    <name type="scientific">Glaciecola petra</name>
    <dbReference type="NCBI Taxonomy" id="3075602"/>
    <lineage>
        <taxon>Bacteria</taxon>
        <taxon>Pseudomonadati</taxon>
        <taxon>Pseudomonadota</taxon>
        <taxon>Gammaproteobacteria</taxon>
        <taxon>Alteromonadales</taxon>
        <taxon>Alteromonadaceae</taxon>
        <taxon>Glaciecola</taxon>
    </lineage>
</organism>
<dbReference type="GO" id="GO:0003677">
    <property type="term" value="F:DNA binding"/>
    <property type="evidence" value="ECO:0007669"/>
    <property type="project" value="UniProtKB-KW"/>
</dbReference>
<gene>
    <name evidence="2" type="ORF">RM552_01770</name>
</gene>
<comment type="caution">
    <text evidence="2">The sequence shown here is derived from an EMBL/GenBank/DDBJ whole genome shotgun (WGS) entry which is preliminary data.</text>
</comment>
<proteinExistence type="predicted"/>
<dbReference type="Pfam" id="PF09836">
    <property type="entry name" value="DUF2063"/>
    <property type="match status" value="1"/>
</dbReference>
<dbReference type="InterPro" id="IPR018640">
    <property type="entry name" value="DUF2063"/>
</dbReference>
<reference evidence="2 3" key="1">
    <citation type="submission" date="2023-09" db="EMBL/GenBank/DDBJ databases">
        <authorList>
            <person name="Rey-Velasco X."/>
        </authorList>
    </citation>
    <scope>NUCLEOTIDE SEQUENCE [LARGE SCALE GENOMIC DNA]</scope>
    <source>
        <strain evidence="2 3">P117</strain>
    </source>
</reference>
<evidence type="ECO:0000313" key="3">
    <source>
        <dbReference type="Proteomes" id="UP001253545"/>
    </source>
</evidence>
<sequence>MKYQTSLIEHIFSSKSAHGMDHLIDEAQNAIDVYHNNYIENGIRALAISFSSVAAILEEQDFRKLCHGYLLQYPKTCFDWADYGANFNEYILSIDVFAEMPFLPELAILDWHLMHAERSKDIAFDADSFTLLQTRPADQLTFIPATSLIVIDFLFPVVELYQLAHDENLQTNESARHLQISKINNLINDAIKSGITRSIVVWRAEYKAEFEYVQKNEIQALNSLNCNESIEQILSVFGEDQASMSAWLQSIIQTKKVLAIKAS</sequence>
<keyword evidence="2" id="KW-0238">DNA-binding</keyword>
<dbReference type="Proteomes" id="UP001253545">
    <property type="component" value="Unassembled WGS sequence"/>
</dbReference>
<feature type="domain" description="Putative DNA-binding" evidence="1">
    <location>
        <begin position="3"/>
        <end position="91"/>
    </location>
</feature>
<dbReference type="EMBL" id="JAVRHX010000001">
    <property type="protein sequence ID" value="MDT0593569.1"/>
    <property type="molecule type" value="Genomic_DNA"/>
</dbReference>
<evidence type="ECO:0000259" key="1">
    <source>
        <dbReference type="Pfam" id="PF09836"/>
    </source>
</evidence>
<name>A0ABU2ZPP3_9ALTE</name>
<accession>A0ABU2ZPP3</accession>
<protein>
    <submittedName>
        <fullName evidence="2">DNA-binding domain-containing protein</fullName>
    </submittedName>
</protein>